<keyword evidence="3" id="KW-0804">Transcription</keyword>
<dbReference type="PANTHER" id="PTHR47506:SF7">
    <property type="entry name" value="TRANSCRIPTIONAL REGULATORY PROTEIN"/>
    <property type="match status" value="1"/>
</dbReference>
<protein>
    <submittedName>
        <fullName evidence="6">Transcriptional regulator, TetR family</fullName>
    </submittedName>
</protein>
<dbReference type="InterPro" id="IPR009057">
    <property type="entry name" value="Homeodomain-like_sf"/>
</dbReference>
<evidence type="ECO:0000256" key="3">
    <source>
        <dbReference type="ARBA" id="ARBA00023163"/>
    </source>
</evidence>
<gene>
    <name evidence="6" type="ordered locus">Caul_5130</name>
</gene>
<evidence type="ECO:0000259" key="5">
    <source>
        <dbReference type="PROSITE" id="PS50977"/>
    </source>
</evidence>
<dbReference type="Gene3D" id="1.10.10.60">
    <property type="entry name" value="Homeodomain-like"/>
    <property type="match status" value="1"/>
</dbReference>
<dbReference type="GO" id="GO:0003677">
    <property type="term" value="F:DNA binding"/>
    <property type="evidence" value="ECO:0007669"/>
    <property type="project" value="UniProtKB-UniRule"/>
</dbReference>
<dbReference type="PROSITE" id="PS50977">
    <property type="entry name" value="HTH_TETR_2"/>
    <property type="match status" value="1"/>
</dbReference>
<keyword evidence="1" id="KW-0805">Transcription regulation</keyword>
<keyword evidence="2 4" id="KW-0238">DNA-binding</keyword>
<evidence type="ECO:0000256" key="4">
    <source>
        <dbReference type="PROSITE-ProRule" id="PRU00335"/>
    </source>
</evidence>
<feature type="domain" description="HTH tetR-type" evidence="5">
    <location>
        <begin position="19"/>
        <end position="79"/>
    </location>
</feature>
<dbReference type="SUPFAM" id="SSF48498">
    <property type="entry name" value="Tetracyclin repressor-like, C-terminal domain"/>
    <property type="match status" value="1"/>
</dbReference>
<geneLocation type="plasmid" evidence="6">
    <name>pCAUL01</name>
</geneLocation>
<name>B0T975_CAUSK</name>
<dbReference type="SUPFAM" id="SSF46689">
    <property type="entry name" value="Homeodomain-like"/>
    <property type="match status" value="1"/>
</dbReference>
<dbReference type="PRINTS" id="PR00455">
    <property type="entry name" value="HTHTETR"/>
</dbReference>
<evidence type="ECO:0000256" key="2">
    <source>
        <dbReference type="ARBA" id="ARBA00023125"/>
    </source>
</evidence>
<dbReference type="EMBL" id="CP000928">
    <property type="protein sequence ID" value="ABZ74250.1"/>
    <property type="molecule type" value="Genomic_DNA"/>
</dbReference>
<dbReference type="HOGENOM" id="CLU_069356_28_2_5"/>
<evidence type="ECO:0000313" key="6">
    <source>
        <dbReference type="EMBL" id="ABZ74250.1"/>
    </source>
</evidence>
<feature type="DNA-binding region" description="H-T-H motif" evidence="4">
    <location>
        <begin position="42"/>
        <end position="61"/>
    </location>
</feature>
<accession>B0T975</accession>
<dbReference type="AlphaFoldDB" id="B0T975"/>
<dbReference type="Gene3D" id="1.10.357.10">
    <property type="entry name" value="Tetracycline Repressor, domain 2"/>
    <property type="match status" value="1"/>
</dbReference>
<dbReference type="Pfam" id="PF00440">
    <property type="entry name" value="TetR_N"/>
    <property type="match status" value="1"/>
</dbReference>
<dbReference type="InterPro" id="IPR001647">
    <property type="entry name" value="HTH_TetR"/>
</dbReference>
<organism evidence="6">
    <name type="scientific">Caulobacter sp. (strain K31)</name>
    <dbReference type="NCBI Taxonomy" id="366602"/>
    <lineage>
        <taxon>Bacteria</taxon>
        <taxon>Pseudomonadati</taxon>
        <taxon>Pseudomonadota</taxon>
        <taxon>Alphaproteobacteria</taxon>
        <taxon>Caulobacterales</taxon>
        <taxon>Caulobacteraceae</taxon>
        <taxon>Caulobacter</taxon>
    </lineage>
</organism>
<keyword evidence="6" id="KW-0614">Plasmid</keyword>
<evidence type="ECO:0000256" key="1">
    <source>
        <dbReference type="ARBA" id="ARBA00023015"/>
    </source>
</evidence>
<proteinExistence type="predicted"/>
<reference evidence="6" key="1">
    <citation type="submission" date="2008-01" db="EMBL/GenBank/DDBJ databases">
        <title>Complete sequence of plasmid1 pCAUL01 of Caulobacter sp. K31.</title>
        <authorList>
            <consortium name="US DOE Joint Genome Institute"/>
            <person name="Copeland A."/>
            <person name="Lucas S."/>
            <person name="Lapidus A."/>
            <person name="Barry K."/>
            <person name="Glavina del Rio T."/>
            <person name="Dalin E."/>
            <person name="Tice H."/>
            <person name="Pitluck S."/>
            <person name="Bruce D."/>
            <person name="Goodwin L."/>
            <person name="Thompson L.S."/>
            <person name="Brettin T."/>
            <person name="Detter J.C."/>
            <person name="Han C."/>
            <person name="Schmutz J."/>
            <person name="Larimer F."/>
            <person name="Land M."/>
            <person name="Hauser L."/>
            <person name="Kyrpides N."/>
            <person name="Kim E."/>
            <person name="Stephens C."/>
            <person name="Richardson P."/>
        </authorList>
    </citation>
    <scope>NUCLEOTIDE SEQUENCE [LARGE SCALE GENOMIC DNA]</scope>
    <source>
        <plasmid evidence="6">K31</plasmid>
        <plasmid evidence="6">pCAUL01</plasmid>
    </source>
</reference>
<dbReference type="KEGG" id="cak:Caul_5130"/>
<dbReference type="PANTHER" id="PTHR47506">
    <property type="entry name" value="TRANSCRIPTIONAL REGULATORY PROTEIN"/>
    <property type="match status" value="1"/>
</dbReference>
<dbReference type="InterPro" id="IPR036271">
    <property type="entry name" value="Tet_transcr_reg_TetR-rel_C_sf"/>
</dbReference>
<sequence length="203" mass="21311">MPAAGRKRSVMRRTNLEAAQTRDRIVASAAAIFRQQGVEGARLADIMAGAGLTHGGFYKHFASKEALLAEACEHASAIEAGKMLTSAQEVQHGGLAAIAASYLSPDHRDDPAQGCPFAAIGEDLARSDQAVRTAATEGCRRLVDVLARQSPQLSDAAAQAAAWTQLATLVGAMTLARIVNDPSLSDSILDHARDHLSERSGKA</sequence>